<evidence type="ECO:0000256" key="2">
    <source>
        <dbReference type="ARBA" id="ARBA00022801"/>
    </source>
</evidence>
<gene>
    <name evidence="5" type="ORF">PhaeoP13_01154</name>
</gene>
<keyword evidence="1 3" id="KW-0732">Signal</keyword>
<dbReference type="InterPro" id="IPR029058">
    <property type="entry name" value="AB_hydrolase_fold"/>
</dbReference>
<proteinExistence type="predicted"/>
<keyword evidence="2" id="KW-0378">Hydrolase</keyword>
<evidence type="ECO:0000313" key="6">
    <source>
        <dbReference type="Proteomes" id="UP000218606"/>
    </source>
</evidence>
<dbReference type="SUPFAM" id="SSF53474">
    <property type="entry name" value="alpha/beta-Hydrolases"/>
    <property type="match status" value="1"/>
</dbReference>
<protein>
    <submittedName>
        <fullName evidence="5">Poly(3-hydroxybutyrate) depolymerase</fullName>
    </submittedName>
</protein>
<name>A0AAN1GQ15_9RHOB</name>
<dbReference type="Proteomes" id="UP000218606">
    <property type="component" value="Chromosome"/>
</dbReference>
<dbReference type="EMBL" id="CP010767">
    <property type="protein sequence ID" value="ATG43102.1"/>
    <property type="molecule type" value="Genomic_DNA"/>
</dbReference>
<evidence type="ECO:0000256" key="3">
    <source>
        <dbReference type="SAM" id="SignalP"/>
    </source>
</evidence>
<feature type="chain" id="PRO_5043001230" evidence="3">
    <location>
        <begin position="31"/>
        <end position="290"/>
    </location>
</feature>
<reference evidence="5 6" key="1">
    <citation type="journal article" date="2017" name="Front. Microbiol.">
        <title>Phaeobacter piscinae sp. nov., a species of the Roseobacter group and potential aquaculture probiont.</title>
        <authorList>
            <person name="Sonnenschein E.C."/>
            <person name="Phippen C.B.W."/>
            <person name="Nielsen K.F."/>
            <person name="Mateiu R.V."/>
            <person name="Melchiorsen J."/>
            <person name="Gram L."/>
            <person name="Overmann J."/>
            <person name="Freese H.M."/>
        </authorList>
    </citation>
    <scope>NUCLEOTIDE SEQUENCE [LARGE SCALE GENOMIC DNA]</scope>
    <source>
        <strain evidence="5 6">P13</strain>
    </source>
</reference>
<evidence type="ECO:0000313" key="5">
    <source>
        <dbReference type="EMBL" id="ATG43102.1"/>
    </source>
</evidence>
<dbReference type="Pfam" id="PF02230">
    <property type="entry name" value="Abhydrolase_2"/>
    <property type="match status" value="1"/>
</dbReference>
<feature type="domain" description="Phospholipase/carboxylesterase/thioesterase" evidence="4">
    <location>
        <begin position="64"/>
        <end position="209"/>
    </location>
</feature>
<dbReference type="RefSeq" id="WP_096871098.1">
    <property type="nucleotide sequence ID" value="NZ_CP010715.1"/>
</dbReference>
<accession>A0AAN1GQ15</accession>
<dbReference type="Gene3D" id="3.40.50.1820">
    <property type="entry name" value="alpha/beta hydrolase"/>
    <property type="match status" value="1"/>
</dbReference>
<evidence type="ECO:0000256" key="1">
    <source>
        <dbReference type="ARBA" id="ARBA00022729"/>
    </source>
</evidence>
<dbReference type="PANTHER" id="PTHR43037">
    <property type="entry name" value="UNNAMED PRODUCT-RELATED"/>
    <property type="match status" value="1"/>
</dbReference>
<feature type="signal peptide" evidence="3">
    <location>
        <begin position="1"/>
        <end position="30"/>
    </location>
</feature>
<dbReference type="InterPro" id="IPR003140">
    <property type="entry name" value="PLipase/COase/thioEstase"/>
</dbReference>
<sequence>MRPAIVRAGRWCFGIAVALSGISLASVAVAECGPRGDACQIEEGDYHIVLPDTPPDTQPGGAIPAVMFLHGYGGSGEAALRNQAMVGGLTGRGYAVIAPTALPRNPGGPRSWAFLPDFGGRDESAFFDAVLEDAEKKFNIDRESIVLSGFSVGAFMVSYLACSSPDQFLAYATVSGSFWRPQPESCAGPIRLMHTHGWADEVVPLEGRYLGNRRFQQGDIFAGLELWRDTNGCDTHAPSRSWSAGGQLRRRWDCGPNADIELVLFAGGHRVPRDWANWLVDWVENSALSQ</sequence>
<dbReference type="GO" id="GO:0016787">
    <property type="term" value="F:hydrolase activity"/>
    <property type="evidence" value="ECO:0007669"/>
    <property type="project" value="UniProtKB-KW"/>
</dbReference>
<organism evidence="5 6">
    <name type="scientific">Phaeobacter piscinae</name>
    <dbReference type="NCBI Taxonomy" id="1580596"/>
    <lineage>
        <taxon>Bacteria</taxon>
        <taxon>Pseudomonadati</taxon>
        <taxon>Pseudomonadota</taxon>
        <taxon>Alphaproteobacteria</taxon>
        <taxon>Rhodobacterales</taxon>
        <taxon>Roseobacteraceae</taxon>
        <taxon>Phaeobacter</taxon>
    </lineage>
</organism>
<dbReference type="PANTHER" id="PTHR43037:SF5">
    <property type="entry name" value="FERULOYL ESTERASE"/>
    <property type="match status" value="1"/>
</dbReference>
<evidence type="ECO:0000259" key="4">
    <source>
        <dbReference type="Pfam" id="PF02230"/>
    </source>
</evidence>
<dbReference type="InterPro" id="IPR050955">
    <property type="entry name" value="Plant_Biomass_Hydrol_Est"/>
</dbReference>
<dbReference type="AlphaFoldDB" id="A0AAN1GQ15"/>